<reference evidence="1 2" key="1">
    <citation type="submission" date="2019-04" db="EMBL/GenBank/DDBJ databases">
        <title>Sphingobacterium olei sp. nov., isolated from oil-contaminated soil.</title>
        <authorList>
            <person name="Liu B."/>
        </authorList>
    </citation>
    <scope>NUCLEOTIDE SEQUENCE [LARGE SCALE GENOMIC DNA]</scope>
    <source>
        <strain evidence="1 2">Y3L14</strain>
    </source>
</reference>
<name>A0A4U0H5W1_9SPHI</name>
<dbReference type="Gene3D" id="3.40.50.720">
    <property type="entry name" value="NAD(P)-binding Rossmann-like Domain"/>
    <property type="match status" value="1"/>
</dbReference>
<evidence type="ECO:0000313" key="1">
    <source>
        <dbReference type="EMBL" id="TJY67163.1"/>
    </source>
</evidence>
<dbReference type="InterPro" id="IPR036291">
    <property type="entry name" value="NAD(P)-bd_dom_sf"/>
</dbReference>
<keyword evidence="2" id="KW-1185">Reference proteome</keyword>
<dbReference type="OrthoDB" id="751203at2"/>
<dbReference type="SUPFAM" id="SSF51735">
    <property type="entry name" value="NAD(P)-binding Rossmann-fold domains"/>
    <property type="match status" value="1"/>
</dbReference>
<organism evidence="1 2">
    <name type="scientific">Sphingobacterium alkalisoli</name>
    <dbReference type="NCBI Taxonomy" id="1874115"/>
    <lineage>
        <taxon>Bacteria</taxon>
        <taxon>Pseudomonadati</taxon>
        <taxon>Bacteroidota</taxon>
        <taxon>Sphingobacteriia</taxon>
        <taxon>Sphingobacteriales</taxon>
        <taxon>Sphingobacteriaceae</taxon>
        <taxon>Sphingobacterium</taxon>
    </lineage>
</organism>
<dbReference type="EMBL" id="SUKA01000002">
    <property type="protein sequence ID" value="TJY67163.1"/>
    <property type="molecule type" value="Genomic_DNA"/>
</dbReference>
<dbReference type="AlphaFoldDB" id="A0A4U0H5W1"/>
<proteinExistence type="predicted"/>
<protein>
    <submittedName>
        <fullName evidence="1">GDP-L-fucose synthase</fullName>
    </submittedName>
</protein>
<dbReference type="Proteomes" id="UP000309872">
    <property type="component" value="Unassembled WGS sequence"/>
</dbReference>
<evidence type="ECO:0000313" key="2">
    <source>
        <dbReference type="Proteomes" id="UP000309872"/>
    </source>
</evidence>
<accession>A0A4U0H5W1</accession>
<gene>
    <name evidence="1" type="ORF">FAZ19_08445</name>
</gene>
<dbReference type="PANTHER" id="PTHR40129">
    <property type="entry name" value="KETOPANTOATE REDUCTASE N-TERMINAL DOMAIN-CONTAINING PROTEIN"/>
    <property type="match status" value="1"/>
</dbReference>
<comment type="caution">
    <text evidence="1">The sequence shown here is derived from an EMBL/GenBank/DDBJ whole genome shotgun (WGS) entry which is preliminary data.</text>
</comment>
<dbReference type="PANTHER" id="PTHR40129:SF2">
    <property type="entry name" value="KETOPANTOATE REDUCTASE N-TERMINAL DOMAIN-CONTAINING PROTEIN"/>
    <property type="match status" value="1"/>
</dbReference>
<sequence length="259" mass="29585">MLILGCGWVGEEFAIQCRDQGIEVWASTTNIEKYHRLKSDGIFAFLMNFDQDYQVPNFLPDTFDYVLTSVPASKKNTITTISQRFDNVSHFIRLLQYDKHIFLSSIGVYPDVEGPIDENFSDKDSLNRLLFLAEDKMRSLSQTTVFRLGGLFGKNRIFAKYFAGKICTTGDQPTNFIHLTDVIRLLFDVFSTDLKDNLFNIVCPAHPLKKEVIVASAAKYGYELPISFEPERITRKIVSSDRVIQALGYTFIYPSPLNF</sequence>